<dbReference type="OrthoDB" id="2801544at2759"/>
<gene>
    <name evidence="3" type="ORF">PACLA_8A088711</name>
</gene>
<dbReference type="GO" id="GO:0006281">
    <property type="term" value="P:DNA repair"/>
    <property type="evidence" value="ECO:0007669"/>
    <property type="project" value="TreeGrafter"/>
</dbReference>
<dbReference type="EMBL" id="CACRXK020020802">
    <property type="protein sequence ID" value="CAB4035184.1"/>
    <property type="molecule type" value="Genomic_DNA"/>
</dbReference>
<protein>
    <submittedName>
        <fullName evidence="3">SWI SNF-related matrix-associated actin-dependent regulator of chromatin subfamily A 1</fullName>
    </submittedName>
</protein>
<name>A0A6S7JYC5_PARCT</name>
<dbReference type="InterPro" id="IPR038718">
    <property type="entry name" value="SNF2-like_sf"/>
</dbReference>
<dbReference type="GO" id="GO:0043596">
    <property type="term" value="C:nuclear replication fork"/>
    <property type="evidence" value="ECO:0007669"/>
    <property type="project" value="TreeGrafter"/>
</dbReference>
<organism evidence="3 4">
    <name type="scientific">Paramuricea clavata</name>
    <name type="common">Red gorgonian</name>
    <name type="synonym">Violescent sea-whip</name>
    <dbReference type="NCBI Taxonomy" id="317549"/>
    <lineage>
        <taxon>Eukaryota</taxon>
        <taxon>Metazoa</taxon>
        <taxon>Cnidaria</taxon>
        <taxon>Anthozoa</taxon>
        <taxon>Octocorallia</taxon>
        <taxon>Malacalcyonacea</taxon>
        <taxon>Plexauridae</taxon>
        <taxon>Paramuricea</taxon>
    </lineage>
</organism>
<dbReference type="AlphaFoldDB" id="A0A6S7JYC5"/>
<dbReference type="PANTHER" id="PTHR45766:SF6">
    <property type="entry name" value="SWI_SNF-RELATED MATRIX-ASSOCIATED ACTIN-DEPENDENT REGULATOR OF CHROMATIN SUBFAMILY A-LIKE PROTEIN 1"/>
    <property type="match status" value="1"/>
</dbReference>
<feature type="non-terminal residue" evidence="3">
    <location>
        <position position="1"/>
    </location>
</feature>
<evidence type="ECO:0000256" key="1">
    <source>
        <dbReference type="ARBA" id="ARBA00022801"/>
    </source>
</evidence>
<evidence type="ECO:0000313" key="4">
    <source>
        <dbReference type="Proteomes" id="UP001152795"/>
    </source>
</evidence>
<keyword evidence="1" id="KW-0378">Hydrolase</keyword>
<proteinExistence type="predicted"/>
<dbReference type="Gene3D" id="3.40.50.10810">
    <property type="entry name" value="Tandem AAA-ATPase domain"/>
    <property type="match status" value="1"/>
</dbReference>
<dbReference type="InterPro" id="IPR000330">
    <property type="entry name" value="SNF2_N"/>
</dbReference>
<accession>A0A6S7JYC5</accession>
<dbReference type="SUPFAM" id="SSF52540">
    <property type="entry name" value="P-loop containing nucleoside triphosphate hydrolases"/>
    <property type="match status" value="1"/>
</dbReference>
<dbReference type="Proteomes" id="UP001152795">
    <property type="component" value="Unassembled WGS sequence"/>
</dbReference>
<evidence type="ECO:0000259" key="2">
    <source>
        <dbReference type="Pfam" id="PF00176"/>
    </source>
</evidence>
<dbReference type="PANTHER" id="PTHR45766">
    <property type="entry name" value="DNA ANNEALING HELICASE AND ENDONUCLEASE ZRANB3 FAMILY MEMBER"/>
    <property type="match status" value="1"/>
</dbReference>
<feature type="domain" description="SNF2 N-terminal" evidence="2">
    <location>
        <begin position="1"/>
        <end position="89"/>
    </location>
</feature>
<sequence>MGLGKTIQAIAVASYYRTKWPLLIVVPSSLRMTWRRALIRWLPSVRPEQVNVVLTGKDEPSIGLVNVISYDLLTKKIKEIQKVGYKVIIA</sequence>
<comment type="caution">
    <text evidence="3">The sequence shown here is derived from an EMBL/GenBank/DDBJ whole genome shotgun (WGS) entry which is preliminary data.</text>
</comment>
<keyword evidence="4" id="KW-1185">Reference proteome</keyword>
<reference evidence="3" key="1">
    <citation type="submission" date="2020-04" db="EMBL/GenBank/DDBJ databases">
        <authorList>
            <person name="Alioto T."/>
            <person name="Alioto T."/>
            <person name="Gomez Garrido J."/>
        </authorList>
    </citation>
    <scope>NUCLEOTIDE SEQUENCE</scope>
    <source>
        <strain evidence="3">A484AB</strain>
    </source>
</reference>
<dbReference type="GO" id="GO:0005524">
    <property type="term" value="F:ATP binding"/>
    <property type="evidence" value="ECO:0007669"/>
    <property type="project" value="InterPro"/>
</dbReference>
<evidence type="ECO:0000313" key="3">
    <source>
        <dbReference type="EMBL" id="CAB4035184.1"/>
    </source>
</evidence>
<dbReference type="GO" id="GO:0031297">
    <property type="term" value="P:replication fork processing"/>
    <property type="evidence" value="ECO:0007669"/>
    <property type="project" value="TreeGrafter"/>
</dbReference>
<dbReference type="Pfam" id="PF00176">
    <property type="entry name" value="SNF2-rel_dom"/>
    <property type="match status" value="1"/>
</dbReference>
<dbReference type="GO" id="GO:0016787">
    <property type="term" value="F:hydrolase activity"/>
    <property type="evidence" value="ECO:0007669"/>
    <property type="project" value="UniProtKB-KW"/>
</dbReference>
<dbReference type="InterPro" id="IPR027417">
    <property type="entry name" value="P-loop_NTPase"/>
</dbReference>